<dbReference type="Proteomes" id="UP000282613">
    <property type="component" value="Unassembled WGS sequence"/>
</dbReference>
<evidence type="ECO:0000313" key="8">
    <source>
        <dbReference type="Proteomes" id="UP000282613"/>
    </source>
</evidence>
<dbReference type="PANTHER" id="PTHR11929">
    <property type="entry name" value="ALPHA- 1,3 -FUCOSYLTRANSFERASE"/>
    <property type="match status" value="1"/>
</dbReference>
<protein>
    <recommendedName>
        <fullName evidence="5">Fucosyltransferase</fullName>
        <ecNumber evidence="5">2.4.1.-</ecNumber>
    </recommendedName>
</protein>
<dbReference type="AlphaFoldDB" id="A0A0R3WFZ8"/>
<dbReference type="InterPro" id="IPR038577">
    <property type="entry name" value="GT10-like_C_sf"/>
</dbReference>
<evidence type="ECO:0000256" key="5">
    <source>
        <dbReference type="RuleBase" id="RU003832"/>
    </source>
</evidence>
<keyword evidence="5" id="KW-0472">Membrane</keyword>
<keyword evidence="3 5" id="KW-0328">Glycosyltransferase</keyword>
<dbReference type="WBParaSite" id="TASK_0000979101-mRNA-1">
    <property type="protein sequence ID" value="TASK_0000979101-mRNA-1"/>
    <property type="gene ID" value="TASK_0000979101"/>
</dbReference>
<keyword evidence="5" id="KW-0812">Transmembrane</keyword>
<organism evidence="9">
    <name type="scientific">Taenia asiatica</name>
    <name type="common">Asian tapeworm</name>
    <dbReference type="NCBI Taxonomy" id="60517"/>
    <lineage>
        <taxon>Eukaryota</taxon>
        <taxon>Metazoa</taxon>
        <taxon>Spiralia</taxon>
        <taxon>Lophotrochozoa</taxon>
        <taxon>Platyhelminthes</taxon>
        <taxon>Cestoda</taxon>
        <taxon>Eucestoda</taxon>
        <taxon>Cyclophyllidea</taxon>
        <taxon>Taeniidae</taxon>
        <taxon>Taenia</taxon>
    </lineage>
</organism>
<feature type="domain" description="Fucosyltransferase C-terminal" evidence="6">
    <location>
        <begin position="1"/>
        <end position="57"/>
    </location>
</feature>
<dbReference type="EMBL" id="UYRS01019479">
    <property type="protein sequence ID" value="VDK45577.1"/>
    <property type="molecule type" value="Genomic_DNA"/>
</dbReference>
<accession>A0A0R3WFZ8</accession>
<dbReference type="GO" id="GO:0046920">
    <property type="term" value="F:alpha-(1-&gt;3)-fucosyltransferase activity"/>
    <property type="evidence" value="ECO:0007669"/>
    <property type="project" value="TreeGrafter"/>
</dbReference>
<evidence type="ECO:0000259" key="6">
    <source>
        <dbReference type="Pfam" id="PF00852"/>
    </source>
</evidence>
<dbReference type="STRING" id="60517.A0A0R3WFZ8"/>
<sequence>MGAYKEDYESILPPHSYINVDDFTSISELTGYLQYLNKNDTAYAEYFAWKEYGEIYGHQGECSLTCTGVDEQPVVVGHLVWSLASPLVVWSEDNRDARMLPLQLSTPLVRMPPSSISFRQAVERTKSTGTAVPKVLTGAPDINIESLKAHTG</sequence>
<keyword evidence="4 5" id="KW-0808">Transferase</keyword>
<proteinExistence type="inferred from homology"/>
<reference evidence="9" key="1">
    <citation type="submission" date="2017-02" db="UniProtKB">
        <authorList>
            <consortium name="WormBaseParasite"/>
        </authorList>
    </citation>
    <scope>IDENTIFICATION</scope>
</reference>
<keyword evidence="8" id="KW-1185">Reference proteome</keyword>
<evidence type="ECO:0000256" key="4">
    <source>
        <dbReference type="ARBA" id="ARBA00022679"/>
    </source>
</evidence>
<evidence type="ECO:0000256" key="2">
    <source>
        <dbReference type="ARBA" id="ARBA00008919"/>
    </source>
</evidence>
<evidence type="ECO:0000256" key="3">
    <source>
        <dbReference type="ARBA" id="ARBA00022676"/>
    </source>
</evidence>
<dbReference type="InterPro" id="IPR001503">
    <property type="entry name" value="Glyco_trans_10"/>
</dbReference>
<dbReference type="PANTHER" id="PTHR11929:SF145">
    <property type="entry name" value="ALPHA-(1,3)-FUCOSYLTRANSFERASE FUT-1"/>
    <property type="match status" value="1"/>
</dbReference>
<comment type="pathway">
    <text evidence="1">Protein modification; protein glycosylation.</text>
</comment>
<name>A0A0R3WFZ8_TAEAS</name>
<dbReference type="Pfam" id="PF00852">
    <property type="entry name" value="Glyco_transf_10"/>
    <property type="match status" value="1"/>
</dbReference>
<reference evidence="7 8" key="2">
    <citation type="submission" date="2018-11" db="EMBL/GenBank/DDBJ databases">
        <authorList>
            <consortium name="Pathogen Informatics"/>
        </authorList>
    </citation>
    <scope>NUCLEOTIDE SEQUENCE [LARGE SCALE GENOMIC DNA]</scope>
</reference>
<dbReference type="EC" id="2.4.1.-" evidence="5"/>
<evidence type="ECO:0000313" key="7">
    <source>
        <dbReference type="EMBL" id="VDK45577.1"/>
    </source>
</evidence>
<evidence type="ECO:0000313" key="9">
    <source>
        <dbReference type="WBParaSite" id="TASK_0000979101-mRNA-1"/>
    </source>
</evidence>
<keyword evidence="5" id="KW-0333">Golgi apparatus</keyword>
<dbReference type="InterPro" id="IPR055270">
    <property type="entry name" value="Glyco_tran_10_C"/>
</dbReference>
<dbReference type="SUPFAM" id="SSF53756">
    <property type="entry name" value="UDP-Glycosyltransferase/glycogen phosphorylase"/>
    <property type="match status" value="1"/>
</dbReference>
<dbReference type="OrthoDB" id="427096at2759"/>
<gene>
    <name evidence="7" type="ORF">TASK_LOCUS9792</name>
</gene>
<comment type="subcellular location">
    <subcellularLocation>
        <location evidence="5">Golgi apparatus</location>
        <location evidence="5">Golgi stack membrane</location>
        <topology evidence="5">Single-pass type II membrane protein</topology>
    </subcellularLocation>
</comment>
<dbReference type="GO" id="GO:0032580">
    <property type="term" value="C:Golgi cisterna membrane"/>
    <property type="evidence" value="ECO:0007669"/>
    <property type="project" value="UniProtKB-SubCell"/>
</dbReference>
<comment type="similarity">
    <text evidence="2 5">Belongs to the glycosyltransferase 10 family.</text>
</comment>
<dbReference type="Gene3D" id="3.40.50.11660">
    <property type="entry name" value="Glycosyl transferase family 10, C-terminal domain"/>
    <property type="match status" value="1"/>
</dbReference>
<dbReference type="UniPathway" id="UPA00378"/>
<evidence type="ECO:0000256" key="1">
    <source>
        <dbReference type="ARBA" id="ARBA00004922"/>
    </source>
</evidence>